<gene>
    <name evidence="2" type="ORF">HaLaN_26483</name>
</gene>
<dbReference type="PANTHER" id="PTHR31600:SF2">
    <property type="entry name" value="GAMETE ENRICHED GENE 10 PROTEIN-RELATED"/>
    <property type="match status" value="1"/>
</dbReference>
<proteinExistence type="predicted"/>
<feature type="non-terminal residue" evidence="2">
    <location>
        <position position="207"/>
    </location>
</feature>
<accession>A0A6A0A6D9</accession>
<evidence type="ECO:0000313" key="3">
    <source>
        <dbReference type="Proteomes" id="UP000485058"/>
    </source>
</evidence>
<evidence type="ECO:0000313" key="2">
    <source>
        <dbReference type="EMBL" id="GFH28063.1"/>
    </source>
</evidence>
<dbReference type="EMBL" id="BLLF01003727">
    <property type="protein sequence ID" value="GFH28063.1"/>
    <property type="molecule type" value="Genomic_DNA"/>
</dbReference>
<reference evidence="2 3" key="1">
    <citation type="submission" date="2020-02" db="EMBL/GenBank/DDBJ databases">
        <title>Draft genome sequence of Haematococcus lacustris strain NIES-144.</title>
        <authorList>
            <person name="Morimoto D."/>
            <person name="Nakagawa S."/>
            <person name="Yoshida T."/>
            <person name="Sawayama S."/>
        </authorList>
    </citation>
    <scope>NUCLEOTIDE SEQUENCE [LARGE SCALE GENOMIC DNA]</scope>
    <source>
        <strain evidence="2 3">NIES-144</strain>
    </source>
</reference>
<comment type="caution">
    <text evidence="2">The sequence shown here is derived from an EMBL/GenBank/DDBJ whole genome shotgun (WGS) entry which is preliminary data.</text>
</comment>
<evidence type="ECO:0000256" key="1">
    <source>
        <dbReference type="SAM" id="Phobius"/>
    </source>
</evidence>
<name>A0A6A0A6D9_HAELA</name>
<dbReference type="PANTHER" id="PTHR31600">
    <property type="entry name" value="TINY MACROCYSTS PROTEIN B-RELATED"/>
    <property type="match status" value="1"/>
</dbReference>
<feature type="transmembrane region" description="Helical" evidence="1">
    <location>
        <begin position="79"/>
        <end position="101"/>
    </location>
</feature>
<organism evidence="2 3">
    <name type="scientific">Haematococcus lacustris</name>
    <name type="common">Green alga</name>
    <name type="synonym">Haematococcus pluvialis</name>
    <dbReference type="NCBI Taxonomy" id="44745"/>
    <lineage>
        <taxon>Eukaryota</taxon>
        <taxon>Viridiplantae</taxon>
        <taxon>Chlorophyta</taxon>
        <taxon>core chlorophytes</taxon>
        <taxon>Chlorophyceae</taxon>
        <taxon>CS clade</taxon>
        <taxon>Chlamydomonadales</taxon>
        <taxon>Haematococcaceae</taxon>
        <taxon>Haematococcus</taxon>
    </lineage>
</organism>
<feature type="non-terminal residue" evidence="2">
    <location>
        <position position="1"/>
    </location>
</feature>
<dbReference type="Proteomes" id="UP000485058">
    <property type="component" value="Unassembled WGS sequence"/>
</dbReference>
<keyword evidence="3" id="KW-1185">Reference proteome</keyword>
<protein>
    <submittedName>
        <fullName evidence="2">PAS domain-containing protein</fullName>
    </submittedName>
</protein>
<keyword evidence="1" id="KW-0472">Membrane</keyword>
<dbReference type="AlphaFoldDB" id="A0A6A0A6D9"/>
<keyword evidence="1" id="KW-1133">Transmembrane helix</keyword>
<dbReference type="InterPro" id="IPR052994">
    <property type="entry name" value="Tiny_macrocysts_regulators"/>
</dbReference>
<sequence>MGLWDAGNLFTEQALWVWQRWPQRAQDVSVSREPWSSWGPVQFLLVNSVNTLYSAYYNTMDGLTQILIADFSKVNNVQLLIMVMEGVVLCLVVFVYLWVLLSQVNAQRCSLYCSFLLVPLALGGVDESQEARGGVAPGPLVSGMSMTRTQMWDNSGDSKRCRWLLQERRWLGGEAGQVLRRLMFWRPPQVLPTLSGSKRTLHTSNKQ</sequence>
<keyword evidence="1" id="KW-0812">Transmembrane</keyword>